<accession>A0ABT6FFJ6</accession>
<keyword evidence="1" id="KW-0732">Signal</keyword>
<dbReference type="Gene3D" id="1.20.850.10">
    <property type="entry name" value="Hydroxylamine Oxidoreductase, Chain A, domain 2"/>
    <property type="match status" value="1"/>
</dbReference>
<protein>
    <submittedName>
        <fullName evidence="3">Ammonia-forming cytochrome c nitrite reductase subunit c552</fullName>
    </submittedName>
</protein>
<dbReference type="EMBL" id="JARRAG010000002">
    <property type="protein sequence ID" value="MDG3006346.1"/>
    <property type="molecule type" value="Genomic_DNA"/>
</dbReference>
<evidence type="ECO:0000313" key="4">
    <source>
        <dbReference type="Proteomes" id="UP001216907"/>
    </source>
</evidence>
<dbReference type="Gene3D" id="1.10.780.10">
    <property type="entry name" value="Hydroxylamine Oxidoreductase, Chain A, domain 1"/>
    <property type="match status" value="1"/>
</dbReference>
<organism evidence="3 4">
    <name type="scientific">Paludisphaera mucosa</name>
    <dbReference type="NCBI Taxonomy" id="3030827"/>
    <lineage>
        <taxon>Bacteria</taxon>
        <taxon>Pseudomonadati</taxon>
        <taxon>Planctomycetota</taxon>
        <taxon>Planctomycetia</taxon>
        <taxon>Isosphaerales</taxon>
        <taxon>Isosphaeraceae</taxon>
        <taxon>Paludisphaera</taxon>
    </lineage>
</organism>
<reference evidence="3 4" key="1">
    <citation type="submission" date="2023-03" db="EMBL/GenBank/DDBJ databases">
        <title>Paludisphaera mucosa sp. nov. a novel planctomycete from northern fen.</title>
        <authorList>
            <person name="Ivanova A."/>
        </authorList>
    </citation>
    <scope>NUCLEOTIDE SEQUENCE [LARGE SCALE GENOMIC DNA]</scope>
    <source>
        <strain evidence="3 4">Pla2</strain>
    </source>
</reference>
<feature type="compositionally biased region" description="Basic and acidic residues" evidence="2">
    <location>
        <begin position="448"/>
        <end position="462"/>
    </location>
</feature>
<dbReference type="RefSeq" id="WP_277862646.1">
    <property type="nucleotide sequence ID" value="NZ_JARRAG010000002.1"/>
</dbReference>
<dbReference type="InterPro" id="IPR051829">
    <property type="entry name" value="Multiheme_Cytochr_ET"/>
</dbReference>
<keyword evidence="4" id="KW-1185">Reference proteome</keyword>
<dbReference type="PANTHER" id="PTHR35038">
    <property type="entry name" value="DISSIMILATORY SULFITE REDUCTASE SIRA"/>
    <property type="match status" value="1"/>
</dbReference>
<evidence type="ECO:0000256" key="2">
    <source>
        <dbReference type="SAM" id="MobiDB-lite"/>
    </source>
</evidence>
<dbReference type="InterPro" id="IPR036280">
    <property type="entry name" value="Multihaem_cyt_sf"/>
</dbReference>
<dbReference type="Pfam" id="PF13447">
    <property type="entry name" value="Multi-haem_cyto"/>
    <property type="match status" value="1"/>
</dbReference>
<dbReference type="Proteomes" id="UP001216907">
    <property type="component" value="Unassembled WGS sequence"/>
</dbReference>
<sequence length="481" mass="52249">MSFRGLFLAVVLSTAMIVAAFIVQAKRPRIEVARASADLVKATGKCADCHRHETSAVVHEYEMSRHSKAGVNCLDCHQPTKGQEPYDHKGFTITKKLTSSNCQACHQKQVDEYMRSRHAAPAWAAVAGAGDFNAEQIAFSEGIHKGAVDRPAHPLTAVEGMAAINKGCRQCHDIGRPNADGSIGSCTACHARHVASVELARLPETCGQCHMGPDHSQLEIYHESKHGVLFNAQRPIMNLSARPEKLTTEDMPVPTCATCHMSGLEGEKFTHDVTERLSYFLFASVSDRRPKFEEGRRNMKAICLKCHTNPKILQFYGEAEGVVRSTNKLVKDADKIIADLRKDGLLTPQPFDEPIEYIHFDLWHYGGRTAKHGAYMGGADFVQWHGYYEIVQKMAELTKSAEEIRAAGAKVGEAAPKSARAARRSRPAAPAAPAAEPPAAPAPAVEPTKVDELPADVFKPEDAPATPDKPGGGAHASRAAE</sequence>
<dbReference type="SUPFAM" id="SSF48695">
    <property type="entry name" value="Multiheme cytochromes"/>
    <property type="match status" value="1"/>
</dbReference>
<comment type="caution">
    <text evidence="3">The sequence shown here is derived from an EMBL/GenBank/DDBJ whole genome shotgun (WGS) entry which is preliminary data.</text>
</comment>
<evidence type="ECO:0000313" key="3">
    <source>
        <dbReference type="EMBL" id="MDG3006346.1"/>
    </source>
</evidence>
<proteinExistence type="predicted"/>
<name>A0ABT6FFJ6_9BACT</name>
<gene>
    <name evidence="3" type="ORF">PZE19_21455</name>
</gene>
<feature type="region of interest" description="Disordered" evidence="2">
    <location>
        <begin position="409"/>
        <end position="481"/>
    </location>
</feature>
<evidence type="ECO:0000256" key="1">
    <source>
        <dbReference type="ARBA" id="ARBA00022729"/>
    </source>
</evidence>